<proteinExistence type="predicted"/>
<evidence type="ECO:0000313" key="1">
    <source>
        <dbReference type="EMBL" id="MBB6430705.1"/>
    </source>
</evidence>
<dbReference type="EMBL" id="JACHGY010000001">
    <property type="protein sequence ID" value="MBB6430705.1"/>
    <property type="molecule type" value="Genomic_DNA"/>
</dbReference>
<evidence type="ECO:0000313" key="2">
    <source>
        <dbReference type="Proteomes" id="UP000541810"/>
    </source>
</evidence>
<accession>A0A7X0HA93</accession>
<name>A0A7X0HA93_9BACT</name>
<dbReference type="Proteomes" id="UP000541810">
    <property type="component" value="Unassembled WGS sequence"/>
</dbReference>
<protein>
    <submittedName>
        <fullName evidence="1">Uncharacterized protein</fullName>
    </submittedName>
</protein>
<gene>
    <name evidence="1" type="ORF">HNQ40_002511</name>
</gene>
<sequence length="207" mass="23404">MDFSAPFERLLFDSASEDLPLLEPLGLRQGVACFESDFSDGCPESLSHDIAFLKGLGLTECAYGTAACKVYPFVCSPRTELRTARNYLEAIRAKDFKSDHIKSLDQTHIPFPGYHPDTNNDEIHSDPSEQNLFTHGDEPDETTRAHESLKMYVREQHLWYILLHMAPKPHDEFMFSEYVLLLAVGRSKSTNTVIGVVSHQVCHNLCD</sequence>
<organism evidence="1 2">
    <name type="scientific">Algisphaera agarilytica</name>
    <dbReference type="NCBI Taxonomy" id="1385975"/>
    <lineage>
        <taxon>Bacteria</taxon>
        <taxon>Pseudomonadati</taxon>
        <taxon>Planctomycetota</taxon>
        <taxon>Phycisphaerae</taxon>
        <taxon>Phycisphaerales</taxon>
        <taxon>Phycisphaeraceae</taxon>
        <taxon>Algisphaera</taxon>
    </lineage>
</organism>
<reference evidence="1 2" key="1">
    <citation type="submission" date="2020-08" db="EMBL/GenBank/DDBJ databases">
        <title>Genomic Encyclopedia of Type Strains, Phase IV (KMG-IV): sequencing the most valuable type-strain genomes for metagenomic binning, comparative biology and taxonomic classification.</title>
        <authorList>
            <person name="Goeker M."/>
        </authorList>
    </citation>
    <scope>NUCLEOTIDE SEQUENCE [LARGE SCALE GENOMIC DNA]</scope>
    <source>
        <strain evidence="1 2">DSM 103725</strain>
    </source>
</reference>
<dbReference type="AlphaFoldDB" id="A0A7X0HA93"/>
<dbReference type="RefSeq" id="WP_184678203.1">
    <property type="nucleotide sequence ID" value="NZ_JACHGY010000001.1"/>
</dbReference>
<keyword evidence="2" id="KW-1185">Reference proteome</keyword>
<comment type="caution">
    <text evidence="1">The sequence shown here is derived from an EMBL/GenBank/DDBJ whole genome shotgun (WGS) entry which is preliminary data.</text>
</comment>